<dbReference type="InterPro" id="IPR000210">
    <property type="entry name" value="BTB/POZ_dom"/>
</dbReference>
<sequence>MDGDFAFLRDGGYAHCAKVWVRARVDGEPPQPLVSHTATLWRDRYLVVIGGGRHALAAGAEADEPPRGQWRMSNDVHLLDLEEMRWSRLCACGDPFLPRRGHCAVLLPRTDRILVFGGTDGDNPSGVESTRSDVCELDVEGARWRVDISTRMGCNPAPRRGHCGWASLDGSCLLVCGGFCSSGLAWSSVYDTALFSYEPAEERWSCLATRGEPPLLALAACALTPDRALVAIVGGAAVYPPFSDGLCFLDQRTLCWSHPQCAVPRQRVARRYSAAAAIAGSDLLLFGGTELNRTAGAHDSPDTHADLHALDISPQLARMHRLARQAARASGARAPGAEEVVSSADAPTGAPTDAPVRPAESAPRTEDAVGDARAYAPAADGARGHAVCSLTAWQHLVPDDAPSGAPSERNGMTIELIRGGSTLVVIGGGVFRESGGAYFSDVWLLHALREPTLPAPPSGGPLGDALGCLLDRPECADVTFLLDCGARCFGHAAVLGARSHYFRALLAGGFGEAERVARAQTAGASKELGSVRVRGVSAGAFRAALWFLYTGALPAAARGWSVLVPELLVAADMWTCDGLRAAVEARVCKLLREGEVGAADAVALADTCGCTRIATFAAELRALELIFRGTSMEGPSWPSLADAAEPPALDDACSFAQLVERRLRRKGVALGHVA</sequence>
<dbReference type="PROSITE" id="PS50097">
    <property type="entry name" value="BTB"/>
    <property type="match status" value="1"/>
</dbReference>
<dbReference type="EMBL" id="JAGTXO010000003">
    <property type="protein sequence ID" value="KAG8469314.1"/>
    <property type="molecule type" value="Genomic_DNA"/>
</dbReference>
<feature type="region of interest" description="Disordered" evidence="3">
    <location>
        <begin position="325"/>
        <end position="370"/>
    </location>
</feature>
<dbReference type="Pfam" id="PF24681">
    <property type="entry name" value="Kelch_KLHDC2_KLHL20_DRC7"/>
    <property type="match status" value="1"/>
</dbReference>
<dbReference type="OrthoDB" id="10251809at2759"/>
<keyword evidence="2" id="KW-0677">Repeat</keyword>
<evidence type="ECO:0000259" key="4">
    <source>
        <dbReference type="PROSITE" id="PS50097"/>
    </source>
</evidence>
<feature type="compositionally biased region" description="Low complexity" evidence="3">
    <location>
        <begin position="325"/>
        <end position="337"/>
    </location>
</feature>
<dbReference type="AlphaFoldDB" id="A0A8J6CE52"/>
<evidence type="ECO:0000256" key="1">
    <source>
        <dbReference type="ARBA" id="ARBA00022441"/>
    </source>
</evidence>
<accession>A0A8J6CE52</accession>
<feature type="domain" description="BTB" evidence="4">
    <location>
        <begin position="476"/>
        <end position="557"/>
    </location>
</feature>
<dbReference type="SMART" id="SM00225">
    <property type="entry name" value="BTB"/>
    <property type="match status" value="1"/>
</dbReference>
<dbReference type="Gene3D" id="3.30.710.10">
    <property type="entry name" value="Potassium Channel Kv1.1, Chain A"/>
    <property type="match status" value="1"/>
</dbReference>
<keyword evidence="1" id="KW-0880">Kelch repeat</keyword>
<evidence type="ECO:0000313" key="6">
    <source>
        <dbReference type="Proteomes" id="UP000751190"/>
    </source>
</evidence>
<dbReference type="Proteomes" id="UP000751190">
    <property type="component" value="Unassembled WGS sequence"/>
</dbReference>
<evidence type="ECO:0000256" key="3">
    <source>
        <dbReference type="SAM" id="MobiDB-lite"/>
    </source>
</evidence>
<dbReference type="InterPro" id="IPR015915">
    <property type="entry name" value="Kelch-typ_b-propeller"/>
</dbReference>
<name>A0A8J6CE52_DIALT</name>
<reference evidence="5" key="1">
    <citation type="submission" date="2021-05" db="EMBL/GenBank/DDBJ databases">
        <title>The genome of the haptophyte Pavlova lutheri (Diacronema luteri, Pavlovales) - a model for lipid biosynthesis in eukaryotic algae.</title>
        <authorList>
            <person name="Hulatt C.J."/>
            <person name="Posewitz M.C."/>
        </authorList>
    </citation>
    <scope>NUCLEOTIDE SEQUENCE</scope>
    <source>
        <strain evidence="5">NIVA-4/92</strain>
    </source>
</reference>
<evidence type="ECO:0000256" key="2">
    <source>
        <dbReference type="ARBA" id="ARBA00022737"/>
    </source>
</evidence>
<dbReference type="SUPFAM" id="SSF54695">
    <property type="entry name" value="POZ domain"/>
    <property type="match status" value="1"/>
</dbReference>
<keyword evidence="6" id="KW-1185">Reference proteome</keyword>
<dbReference type="SUPFAM" id="SSF117281">
    <property type="entry name" value="Kelch motif"/>
    <property type="match status" value="1"/>
</dbReference>
<comment type="caution">
    <text evidence="5">The sequence shown here is derived from an EMBL/GenBank/DDBJ whole genome shotgun (WGS) entry which is preliminary data.</text>
</comment>
<feature type="compositionally biased region" description="Low complexity" evidence="3">
    <location>
        <begin position="344"/>
        <end position="355"/>
    </location>
</feature>
<dbReference type="Pfam" id="PF00651">
    <property type="entry name" value="BTB"/>
    <property type="match status" value="1"/>
</dbReference>
<dbReference type="Gene3D" id="2.120.10.80">
    <property type="entry name" value="Kelch-type beta propeller"/>
    <property type="match status" value="2"/>
</dbReference>
<dbReference type="InterPro" id="IPR011333">
    <property type="entry name" value="SKP1/BTB/POZ_sf"/>
</dbReference>
<evidence type="ECO:0000313" key="5">
    <source>
        <dbReference type="EMBL" id="KAG8469314.1"/>
    </source>
</evidence>
<organism evidence="5 6">
    <name type="scientific">Diacronema lutheri</name>
    <name type="common">Unicellular marine alga</name>
    <name type="synonym">Monochrysis lutheri</name>
    <dbReference type="NCBI Taxonomy" id="2081491"/>
    <lineage>
        <taxon>Eukaryota</taxon>
        <taxon>Haptista</taxon>
        <taxon>Haptophyta</taxon>
        <taxon>Pavlovophyceae</taxon>
        <taxon>Pavlovales</taxon>
        <taxon>Pavlovaceae</taxon>
        <taxon>Diacronema</taxon>
    </lineage>
</organism>
<protein>
    <recommendedName>
        <fullName evidence="4">BTB domain-containing protein</fullName>
    </recommendedName>
</protein>
<dbReference type="PANTHER" id="PTHR46093:SF3">
    <property type="entry name" value="ACYL-COA-BINDING DOMAIN-CONTAINING PROTEIN 4"/>
    <property type="match status" value="1"/>
</dbReference>
<dbReference type="PANTHER" id="PTHR46093">
    <property type="entry name" value="ACYL-COA-BINDING DOMAIN-CONTAINING PROTEIN 5"/>
    <property type="match status" value="1"/>
</dbReference>
<proteinExistence type="predicted"/>
<gene>
    <name evidence="5" type="ORF">KFE25_007832</name>
</gene>